<dbReference type="SMART" id="SM00558">
    <property type="entry name" value="JmjC"/>
    <property type="match status" value="1"/>
</dbReference>
<evidence type="ECO:0000259" key="2">
    <source>
        <dbReference type="PROSITE" id="PS51184"/>
    </source>
</evidence>
<dbReference type="OrthoDB" id="2018714at2759"/>
<keyword evidence="4" id="KW-1185">Reference proteome</keyword>
<dbReference type="InterPro" id="IPR014710">
    <property type="entry name" value="RmlC-like_jellyroll"/>
</dbReference>
<feature type="domain" description="JmjC" evidence="2">
    <location>
        <begin position="128"/>
        <end position="316"/>
    </location>
</feature>
<dbReference type="PROSITE" id="PS51184">
    <property type="entry name" value="JMJC"/>
    <property type="match status" value="1"/>
</dbReference>
<dbReference type="GO" id="GO:0004175">
    <property type="term" value="F:endopeptidase activity"/>
    <property type="evidence" value="ECO:0000318"/>
    <property type="project" value="GO_Central"/>
</dbReference>
<dbReference type="Proteomes" id="UP000054558">
    <property type="component" value="Unassembled WGS sequence"/>
</dbReference>
<dbReference type="EMBL" id="DF237052">
    <property type="protein sequence ID" value="GAQ82180.1"/>
    <property type="molecule type" value="Genomic_DNA"/>
</dbReference>
<dbReference type="InterPro" id="IPR041667">
    <property type="entry name" value="Cupin_8"/>
</dbReference>
<protein>
    <submittedName>
        <fullName evidence="3">Jmjc domain-containing protein 7</fullName>
    </submittedName>
</protein>
<evidence type="ECO:0000313" key="4">
    <source>
        <dbReference type="Proteomes" id="UP000054558"/>
    </source>
</evidence>
<dbReference type="SUPFAM" id="SSF51197">
    <property type="entry name" value="Clavaminate synthase-like"/>
    <property type="match status" value="1"/>
</dbReference>
<reference evidence="3 4" key="1">
    <citation type="journal article" date="2014" name="Nat. Commun.">
        <title>Klebsormidium flaccidum genome reveals primary factors for plant terrestrial adaptation.</title>
        <authorList>
            <person name="Hori K."/>
            <person name="Maruyama F."/>
            <person name="Fujisawa T."/>
            <person name="Togashi T."/>
            <person name="Yamamoto N."/>
            <person name="Seo M."/>
            <person name="Sato S."/>
            <person name="Yamada T."/>
            <person name="Mori H."/>
            <person name="Tajima N."/>
            <person name="Moriyama T."/>
            <person name="Ikeuchi M."/>
            <person name="Watanabe M."/>
            <person name="Wada H."/>
            <person name="Kobayashi K."/>
            <person name="Saito M."/>
            <person name="Masuda T."/>
            <person name="Sasaki-Sekimoto Y."/>
            <person name="Mashiguchi K."/>
            <person name="Awai K."/>
            <person name="Shimojima M."/>
            <person name="Masuda S."/>
            <person name="Iwai M."/>
            <person name="Nobusawa T."/>
            <person name="Narise T."/>
            <person name="Kondo S."/>
            <person name="Saito H."/>
            <person name="Sato R."/>
            <person name="Murakawa M."/>
            <person name="Ihara Y."/>
            <person name="Oshima-Yamada Y."/>
            <person name="Ohtaka K."/>
            <person name="Satoh M."/>
            <person name="Sonobe K."/>
            <person name="Ishii M."/>
            <person name="Ohtani R."/>
            <person name="Kanamori-Sato M."/>
            <person name="Honoki R."/>
            <person name="Miyazaki D."/>
            <person name="Mochizuki H."/>
            <person name="Umetsu J."/>
            <person name="Higashi K."/>
            <person name="Shibata D."/>
            <person name="Kamiya Y."/>
            <person name="Sato N."/>
            <person name="Nakamura Y."/>
            <person name="Tabata S."/>
            <person name="Ida S."/>
            <person name="Kurokawa K."/>
            <person name="Ohta H."/>
        </authorList>
    </citation>
    <scope>NUCLEOTIDE SEQUENCE [LARGE SCALE GENOMIC DNA]</scope>
    <source>
        <strain evidence="3 4">NIES-2285</strain>
    </source>
</reference>
<dbReference type="GO" id="GO:0005737">
    <property type="term" value="C:cytoplasm"/>
    <property type="evidence" value="ECO:0000318"/>
    <property type="project" value="GO_Central"/>
</dbReference>
<comment type="similarity">
    <text evidence="1">Belongs to the JARID1 histone demethylase family.</text>
</comment>
<gene>
    <name evidence="3" type="ORF">KFL_001030050</name>
</gene>
<proteinExistence type="inferred from homology"/>
<evidence type="ECO:0000313" key="3">
    <source>
        <dbReference type="EMBL" id="GAQ82180.1"/>
    </source>
</evidence>
<sequence length="325" mass="36721">MEAAVQDALCELSQEVRDLSVAFEVDRVHGAPDPLVFYRNYVSRNVPCIFTNAISHWPCIRRWTNEYLLEKMGDQLVTIDVTPDGRGDAIVSGPDGKPCFVTPLEERVPFSSFLEELCSEKGEAGRVPYASHQNGSFVTEYGPLADDADVEISWATKAFGHGPDAVNLWIGDDRAVTSFHKDHYENLYAVIAGEKHFTLHPPADVYRMYVRDYPKASYVRDEDTTLRIDYGDDLPSTVPWVSVDPDDPGTSDRFPLYDQGPPPLRCVVKAGELLYLPSMYYHHVKQKPDEQGRTIAINFWYDMEFDVKYAYYKLAEKLTGALSAS</sequence>
<evidence type="ECO:0000256" key="1">
    <source>
        <dbReference type="ARBA" id="ARBA00006801"/>
    </source>
</evidence>
<dbReference type="PANTHER" id="PTHR12461:SF99">
    <property type="entry name" value="BIFUNCTIONAL PEPTIDASE AND (3S)-LYSYL HYDROXYLASE JMJD7"/>
    <property type="match status" value="1"/>
</dbReference>
<name>A0A1Y1HU72_KLENI</name>
<dbReference type="PANTHER" id="PTHR12461">
    <property type="entry name" value="HYPOXIA-INDUCIBLE FACTOR 1 ALPHA INHIBITOR-RELATED"/>
    <property type="match status" value="1"/>
</dbReference>
<dbReference type="STRING" id="105231.A0A1Y1HU72"/>
<accession>A0A1Y1HU72</accession>
<dbReference type="InterPro" id="IPR003347">
    <property type="entry name" value="JmjC_dom"/>
</dbReference>
<dbReference type="Pfam" id="PF13621">
    <property type="entry name" value="Cupin_8"/>
    <property type="match status" value="1"/>
</dbReference>
<dbReference type="AlphaFoldDB" id="A0A1Y1HU72"/>
<dbReference type="OMA" id="YWHDMEF"/>
<dbReference type="GO" id="GO:0016706">
    <property type="term" value="F:2-oxoglutarate-dependent dioxygenase activity"/>
    <property type="evidence" value="ECO:0000318"/>
    <property type="project" value="GO_Central"/>
</dbReference>
<dbReference type="Gene3D" id="2.60.120.10">
    <property type="entry name" value="Jelly Rolls"/>
    <property type="match status" value="1"/>
</dbReference>
<organism evidence="3 4">
    <name type="scientific">Klebsormidium nitens</name>
    <name type="common">Green alga</name>
    <name type="synonym">Ulothrix nitens</name>
    <dbReference type="NCBI Taxonomy" id="105231"/>
    <lineage>
        <taxon>Eukaryota</taxon>
        <taxon>Viridiplantae</taxon>
        <taxon>Streptophyta</taxon>
        <taxon>Klebsormidiophyceae</taxon>
        <taxon>Klebsormidiales</taxon>
        <taxon>Klebsormidiaceae</taxon>
        <taxon>Klebsormidium</taxon>
    </lineage>
</organism>